<organism evidence="3 4">
    <name type="scientific">Ophiocordyceps sinensis</name>
    <dbReference type="NCBI Taxonomy" id="72228"/>
    <lineage>
        <taxon>Eukaryota</taxon>
        <taxon>Fungi</taxon>
        <taxon>Dikarya</taxon>
        <taxon>Ascomycota</taxon>
        <taxon>Pezizomycotina</taxon>
        <taxon>Sordariomycetes</taxon>
        <taxon>Hypocreomycetidae</taxon>
        <taxon>Hypocreales</taxon>
        <taxon>Ophiocordycipitaceae</taxon>
        <taxon>Ophiocordyceps</taxon>
    </lineage>
</organism>
<proteinExistence type="predicted"/>
<feature type="region of interest" description="Disordered" evidence="1">
    <location>
        <begin position="424"/>
        <end position="446"/>
    </location>
</feature>
<dbReference type="Gene3D" id="3.10.20.90">
    <property type="entry name" value="Phosphatidylinositol 3-kinase Catalytic Subunit, Chain A, domain 1"/>
    <property type="match status" value="1"/>
</dbReference>
<feature type="compositionally biased region" description="Basic and acidic residues" evidence="1">
    <location>
        <begin position="114"/>
        <end position="124"/>
    </location>
</feature>
<feature type="compositionally biased region" description="Polar residues" evidence="1">
    <location>
        <begin position="159"/>
        <end position="175"/>
    </location>
</feature>
<keyword evidence="4" id="KW-1185">Reference proteome</keyword>
<name>A0A8H4LTB1_9HYPO</name>
<feature type="compositionally biased region" description="Basic and acidic residues" evidence="1">
    <location>
        <begin position="61"/>
        <end position="81"/>
    </location>
</feature>
<feature type="region of interest" description="Disordered" evidence="1">
    <location>
        <begin position="1"/>
        <end position="224"/>
    </location>
</feature>
<feature type="compositionally biased region" description="Low complexity" evidence="1">
    <location>
        <begin position="179"/>
        <end position="192"/>
    </location>
</feature>
<evidence type="ECO:0000313" key="3">
    <source>
        <dbReference type="EMBL" id="KAF4504950.1"/>
    </source>
</evidence>
<comment type="caution">
    <text evidence="3">The sequence shown here is derived from an EMBL/GenBank/DDBJ whole genome shotgun (WGS) entry which is preliminary data.</text>
</comment>
<feature type="compositionally biased region" description="Polar residues" evidence="1">
    <location>
        <begin position="207"/>
        <end position="218"/>
    </location>
</feature>
<reference evidence="3 4" key="1">
    <citation type="journal article" date="2020" name="Genome Biol. Evol.">
        <title>A new high-quality draft genome assembly of the Chinese cordyceps Ophiocordyceps sinensis.</title>
        <authorList>
            <person name="Shu R."/>
            <person name="Zhang J."/>
            <person name="Meng Q."/>
            <person name="Zhang H."/>
            <person name="Zhou G."/>
            <person name="Li M."/>
            <person name="Wu P."/>
            <person name="Zhao Y."/>
            <person name="Chen C."/>
            <person name="Qin Q."/>
        </authorList>
    </citation>
    <scope>NUCLEOTIDE SEQUENCE [LARGE SCALE GENOMIC DNA]</scope>
    <source>
        <strain evidence="3 4">IOZ07</strain>
    </source>
</reference>
<feature type="domain" description="Ubiquitin-like" evidence="2">
    <location>
        <begin position="450"/>
        <end position="522"/>
    </location>
</feature>
<feature type="compositionally biased region" description="Basic and acidic residues" evidence="1">
    <location>
        <begin position="24"/>
        <end position="33"/>
    </location>
</feature>
<dbReference type="SUPFAM" id="SSF54236">
    <property type="entry name" value="Ubiquitin-like"/>
    <property type="match status" value="1"/>
</dbReference>
<dbReference type="OrthoDB" id="3365399at2759"/>
<protein>
    <recommendedName>
        <fullName evidence="2">Ubiquitin-like domain-containing protein</fullName>
    </recommendedName>
</protein>
<dbReference type="InterPro" id="IPR029071">
    <property type="entry name" value="Ubiquitin-like_domsf"/>
</dbReference>
<feature type="compositionally biased region" description="Acidic residues" evidence="1">
    <location>
        <begin position="431"/>
        <end position="440"/>
    </location>
</feature>
<dbReference type="EMBL" id="JAAVMX010000008">
    <property type="protein sequence ID" value="KAF4504950.1"/>
    <property type="molecule type" value="Genomic_DNA"/>
</dbReference>
<dbReference type="InterPro" id="IPR022617">
    <property type="entry name" value="Rad60/SUMO-like_dom"/>
</dbReference>
<dbReference type="Proteomes" id="UP000557566">
    <property type="component" value="Unassembled WGS sequence"/>
</dbReference>
<evidence type="ECO:0000256" key="1">
    <source>
        <dbReference type="SAM" id="MobiDB-lite"/>
    </source>
</evidence>
<dbReference type="InterPro" id="IPR000626">
    <property type="entry name" value="Ubiquitin-like_dom"/>
</dbReference>
<gene>
    <name evidence="3" type="ORF">G6O67_006955</name>
</gene>
<sequence>MKKLPFKPTALRKPSLPRLVSSEDASKGGHNDDGLALFRRSKEMEPIVAADRERRMRKKRRQDEERRRQSDLLDKRGREDFESLDGLSPRDDQPDLPEQPPRAWGQSTPAIDLSRPDEGEDGFRELVTPPASKRPRVESTPSNIPILSSDEDDLVMVDSPSTRCGGSRSHLTTPRNKSKQAVAASSSAQAVATMDSPSTRRERSQSHRVTPRNNSKQIATAPPSAQAILLDSEDDDDSDSDDDLKVIATPPVRRRSSVVIVDSAPAPPPPPPADDDEFGEYVRKAEEQRARDTALLRSGVDKGQGRETVDILVTSTVLNAGPCRMKFLFDKPLRVVRNSWVALQRRNGVQLPLLNDDDVILTWRRKKVFIFSTLLSLGIRPQGDGRLEVDGHDREGLADNRTRVHMEAWTPELFQEMEQQEALRRKREAGELDESEDEARDEPPTPEVRIRVILKARGLEDVKLTVRPETTVETLLIGFRTQRSIGSDKAVSVVFEGERLEEHVTMEDADIADMDLIDVHVK</sequence>
<dbReference type="AlphaFoldDB" id="A0A8H4LTB1"/>
<dbReference type="Pfam" id="PF11976">
    <property type="entry name" value="Rad60-SLD"/>
    <property type="match status" value="1"/>
</dbReference>
<feature type="compositionally biased region" description="Basic and acidic residues" evidence="1">
    <location>
        <begin position="40"/>
        <end position="54"/>
    </location>
</feature>
<accession>A0A8H4LTB1</accession>
<dbReference type="PROSITE" id="PS50053">
    <property type="entry name" value="UBIQUITIN_2"/>
    <property type="match status" value="1"/>
</dbReference>
<evidence type="ECO:0000313" key="4">
    <source>
        <dbReference type="Proteomes" id="UP000557566"/>
    </source>
</evidence>
<evidence type="ECO:0000259" key="2">
    <source>
        <dbReference type="PROSITE" id="PS50053"/>
    </source>
</evidence>